<dbReference type="InterPro" id="IPR009319">
    <property type="entry name" value="Phage_A118_VSP1"/>
</dbReference>
<gene>
    <name evidence="1" type="ORF">VUQ09_01835</name>
</gene>
<dbReference type="EMBL" id="CP142434">
    <property type="protein sequence ID" value="XBC48154.1"/>
    <property type="molecule type" value="Genomic_DNA"/>
</dbReference>
<dbReference type="Pfam" id="PF06152">
    <property type="entry name" value="Phage_min_cap2"/>
    <property type="match status" value="1"/>
</dbReference>
<evidence type="ECO:0000313" key="1">
    <source>
        <dbReference type="EMBL" id="XBC48154.1"/>
    </source>
</evidence>
<sequence>MREMIHLLETDGSESIEEWAVERKRRFEELNNFVISVLGYNRPDIVRSIQNTIDEAQDTIATHLKQQWDIEMDRGKGQAQQVADYLNRDVMRALYSTSARKGTVQMAYDQIIDDVQTQYKDDSDIMALLALIIPDILENGFYSGYVQSDGVRWRMDRVVQSIYQHIFVDAFSFGFGQLTGHGVELVRVNAFNEPRDACLKLQASGIICIAKREEASQEALQYPNIWDDEHRYLEMGGHHGADGNCRHVWYSVDSDGSLVDIWQSVDKQRRMLEVGRARLDQLLDQYIS</sequence>
<protein>
    <submittedName>
        <fullName evidence="1">Uncharacterized protein</fullName>
    </submittedName>
</protein>
<dbReference type="AlphaFoldDB" id="A0AB74TWT7"/>
<name>A0AB74TWT7_9LACT</name>
<organism evidence="1">
    <name type="scientific">Dolosigranulum savutiense</name>
    <dbReference type="NCBI Taxonomy" id="3110288"/>
    <lineage>
        <taxon>Bacteria</taxon>
        <taxon>Bacillati</taxon>
        <taxon>Bacillota</taxon>
        <taxon>Bacilli</taxon>
        <taxon>Lactobacillales</taxon>
        <taxon>Carnobacteriaceae</taxon>
        <taxon>Dolosigranulum</taxon>
    </lineage>
</organism>
<accession>A0AB74TWT7</accession>
<proteinExistence type="predicted"/>
<reference evidence="1" key="1">
    <citation type="submission" date="2023-12" db="EMBL/GenBank/DDBJ databases">
        <title>Dolosigranulum savutii sp. nov. isolated from human upper respiratory samples collected in Botswana.</title>
        <authorList>
            <person name="Kelly M.S."/>
        </authorList>
    </citation>
    <scope>NUCLEOTIDE SEQUENCE</scope>
    <source>
        <strain evidence="1">MSK312</strain>
    </source>
</reference>